<accession>A0A0D7AFF7</accession>
<gene>
    <name evidence="2" type="ORF">FISHEDRAFT_57764</name>
</gene>
<evidence type="ECO:0000256" key="1">
    <source>
        <dbReference type="SAM" id="SignalP"/>
    </source>
</evidence>
<organism evidence="2 3">
    <name type="scientific">Fistulina hepatica ATCC 64428</name>
    <dbReference type="NCBI Taxonomy" id="1128425"/>
    <lineage>
        <taxon>Eukaryota</taxon>
        <taxon>Fungi</taxon>
        <taxon>Dikarya</taxon>
        <taxon>Basidiomycota</taxon>
        <taxon>Agaricomycotina</taxon>
        <taxon>Agaricomycetes</taxon>
        <taxon>Agaricomycetidae</taxon>
        <taxon>Agaricales</taxon>
        <taxon>Fistulinaceae</taxon>
        <taxon>Fistulina</taxon>
    </lineage>
</organism>
<evidence type="ECO:0000313" key="2">
    <source>
        <dbReference type="EMBL" id="KIY50046.1"/>
    </source>
</evidence>
<feature type="signal peptide" evidence="1">
    <location>
        <begin position="1"/>
        <end position="20"/>
    </location>
</feature>
<evidence type="ECO:0008006" key="4">
    <source>
        <dbReference type="Google" id="ProtNLM"/>
    </source>
</evidence>
<proteinExistence type="predicted"/>
<dbReference type="EMBL" id="KN881694">
    <property type="protein sequence ID" value="KIY50046.1"/>
    <property type="molecule type" value="Genomic_DNA"/>
</dbReference>
<reference evidence="2 3" key="1">
    <citation type="journal article" date="2015" name="Fungal Genet. Biol.">
        <title>Evolution of novel wood decay mechanisms in Agaricales revealed by the genome sequences of Fistulina hepatica and Cylindrobasidium torrendii.</title>
        <authorList>
            <person name="Floudas D."/>
            <person name="Held B.W."/>
            <person name="Riley R."/>
            <person name="Nagy L.G."/>
            <person name="Koehler G."/>
            <person name="Ransdell A.S."/>
            <person name="Younus H."/>
            <person name="Chow J."/>
            <person name="Chiniquy J."/>
            <person name="Lipzen A."/>
            <person name="Tritt A."/>
            <person name="Sun H."/>
            <person name="Haridas S."/>
            <person name="LaButti K."/>
            <person name="Ohm R.A."/>
            <person name="Kues U."/>
            <person name="Blanchette R.A."/>
            <person name="Grigoriev I.V."/>
            <person name="Minto R.E."/>
            <person name="Hibbett D.S."/>
        </authorList>
    </citation>
    <scope>NUCLEOTIDE SEQUENCE [LARGE SCALE GENOMIC DNA]</scope>
    <source>
        <strain evidence="2 3">ATCC 64428</strain>
    </source>
</reference>
<name>A0A0D7AFF7_9AGAR</name>
<sequence length="114" mass="12688">MRGVFMSVLSLLWSPRAIFGLDLGQHSPPTIQHVADGCSAFHFPIGNPGPPLLQLRNCAFLSGTHTGGTRWHYDEPLKIITYVVTSLEVGTNARTASLVKEQTYWRQAFYARQS</sequence>
<keyword evidence="1" id="KW-0732">Signal</keyword>
<dbReference type="AlphaFoldDB" id="A0A0D7AFF7"/>
<evidence type="ECO:0000313" key="3">
    <source>
        <dbReference type="Proteomes" id="UP000054144"/>
    </source>
</evidence>
<keyword evidence="3" id="KW-1185">Reference proteome</keyword>
<protein>
    <recommendedName>
        <fullName evidence="4">Secreted protein</fullName>
    </recommendedName>
</protein>
<feature type="chain" id="PRO_5002316141" description="Secreted protein" evidence="1">
    <location>
        <begin position="21"/>
        <end position="114"/>
    </location>
</feature>
<dbReference type="Proteomes" id="UP000054144">
    <property type="component" value="Unassembled WGS sequence"/>
</dbReference>